<feature type="domain" description="HTH cro/C1-type" evidence="1">
    <location>
        <begin position="24"/>
        <end position="67"/>
    </location>
</feature>
<dbReference type="SUPFAM" id="SSF47413">
    <property type="entry name" value="lambda repressor-like DNA-binding domains"/>
    <property type="match status" value="1"/>
</dbReference>
<gene>
    <name evidence="2" type="ORF">S101258_02594</name>
</gene>
<dbReference type="Pfam" id="PF13443">
    <property type="entry name" value="HTH_26"/>
    <property type="match status" value="1"/>
</dbReference>
<name>A0A2S3U2U6_LACPN</name>
<protein>
    <recommendedName>
        <fullName evidence="1">HTH cro/C1-type domain-containing protein</fullName>
    </recommendedName>
</protein>
<evidence type="ECO:0000313" key="2">
    <source>
        <dbReference type="EMBL" id="POD82364.1"/>
    </source>
</evidence>
<dbReference type="InterPro" id="IPR001387">
    <property type="entry name" value="Cro/C1-type_HTH"/>
</dbReference>
<dbReference type="SMART" id="SM00530">
    <property type="entry name" value="HTH_XRE"/>
    <property type="match status" value="1"/>
</dbReference>
<reference evidence="2 3" key="1">
    <citation type="submission" date="2017-06" db="EMBL/GenBank/DDBJ databases">
        <title>Genome sequence of Lactobacillus plantarum subsp. plantarum strain SRCM101258.</title>
        <authorList>
            <person name="Cho S.H."/>
        </authorList>
    </citation>
    <scope>NUCLEOTIDE SEQUENCE [LARGE SCALE GENOMIC DNA]</scope>
    <source>
        <strain evidence="2 3">SRCM101258</strain>
    </source>
</reference>
<dbReference type="AlphaFoldDB" id="A0A2S3U2U6"/>
<comment type="caution">
    <text evidence="2">The sequence shown here is derived from an EMBL/GenBank/DDBJ whole genome shotgun (WGS) entry which is preliminary data.</text>
</comment>
<dbReference type="Proteomes" id="UP000236990">
    <property type="component" value="Unassembled WGS sequence"/>
</dbReference>
<dbReference type="PROSITE" id="PS50943">
    <property type="entry name" value="HTH_CROC1"/>
    <property type="match status" value="1"/>
</dbReference>
<dbReference type="GO" id="GO:0003677">
    <property type="term" value="F:DNA binding"/>
    <property type="evidence" value="ECO:0007669"/>
    <property type="project" value="InterPro"/>
</dbReference>
<accession>A0A2S3U2U6</accession>
<dbReference type="CDD" id="cd00093">
    <property type="entry name" value="HTH_XRE"/>
    <property type="match status" value="1"/>
</dbReference>
<sequence>MSDTAKIIGENIRLWMAIKQHNVTEIAKDAGISRTTVIKLRNGNSNAAQLNTLEKIASYFNVTVADLVTKHHLGLD</sequence>
<evidence type="ECO:0000259" key="1">
    <source>
        <dbReference type="PROSITE" id="PS50943"/>
    </source>
</evidence>
<dbReference type="EMBL" id="NKCZ01000120">
    <property type="protein sequence ID" value="POD82364.1"/>
    <property type="molecule type" value="Genomic_DNA"/>
</dbReference>
<dbReference type="Gene3D" id="1.10.260.40">
    <property type="entry name" value="lambda repressor-like DNA-binding domains"/>
    <property type="match status" value="1"/>
</dbReference>
<organism evidence="2 3">
    <name type="scientific">Lactiplantibacillus plantarum subsp. plantarum</name>
    <dbReference type="NCBI Taxonomy" id="337330"/>
    <lineage>
        <taxon>Bacteria</taxon>
        <taxon>Bacillati</taxon>
        <taxon>Bacillota</taxon>
        <taxon>Bacilli</taxon>
        <taxon>Lactobacillales</taxon>
        <taxon>Lactobacillaceae</taxon>
        <taxon>Lactiplantibacillus</taxon>
    </lineage>
</organism>
<evidence type="ECO:0000313" key="3">
    <source>
        <dbReference type="Proteomes" id="UP000236990"/>
    </source>
</evidence>
<dbReference type="InterPro" id="IPR010982">
    <property type="entry name" value="Lambda_DNA-bd_dom_sf"/>
</dbReference>
<proteinExistence type="predicted"/>